<accession>F9FNA4</accession>
<sequence length="232" mass="25729">MPLLDIIGVDACQRSFCETPQPTPTGFISSNDHPSPGQAFGVCQSDFPMLPSESEAYRLLDVVSLYIGQSQSHFDVREVCDNIDLYYADPGRQLERSTAWLLRMIIILAIGKLLRGDNADNTANCYPGSNLFEYVHASLPNPSMQHSQGRVAIETLTLLGVYLQAMNRKEEAYIYPCDLLSHTVITALLKQVKSLDGKKPTSEGYGGRYTCKRGDWQQPQDIPMVSTTISSC</sequence>
<dbReference type="STRING" id="660025.F9FNA4"/>
<dbReference type="EMBL" id="AFQF01002370">
    <property type="protein sequence ID" value="EGU81606.1"/>
    <property type="molecule type" value="Genomic_DNA"/>
</dbReference>
<protein>
    <recommendedName>
        <fullName evidence="2">Transcription factor domain-containing protein</fullName>
    </recommendedName>
</protein>
<reference evidence="1" key="1">
    <citation type="journal article" date="2012" name="Mol. Plant Microbe Interact.">
        <title>A highly conserved effector in Fusarium oxysporum is required for full virulence on Arabidopsis.</title>
        <authorList>
            <person name="Thatcher L.F."/>
            <person name="Gardiner D.M."/>
            <person name="Kazan K."/>
            <person name="Manners J."/>
        </authorList>
    </citation>
    <scope>NUCLEOTIDE SEQUENCE [LARGE SCALE GENOMIC DNA]</scope>
    <source>
        <strain evidence="1">Fo5176</strain>
    </source>
</reference>
<evidence type="ECO:0000313" key="1">
    <source>
        <dbReference type="EMBL" id="EGU81606.1"/>
    </source>
</evidence>
<name>F9FNA4_FUSOF</name>
<dbReference type="AlphaFoldDB" id="F9FNA4"/>
<gene>
    <name evidence="1" type="ORF">FOXB_07884</name>
</gene>
<evidence type="ECO:0008006" key="2">
    <source>
        <dbReference type="Google" id="ProtNLM"/>
    </source>
</evidence>
<organism evidence="1">
    <name type="scientific">Fusarium oxysporum (strain Fo5176)</name>
    <name type="common">Fusarium vascular wilt</name>
    <dbReference type="NCBI Taxonomy" id="660025"/>
    <lineage>
        <taxon>Eukaryota</taxon>
        <taxon>Fungi</taxon>
        <taxon>Dikarya</taxon>
        <taxon>Ascomycota</taxon>
        <taxon>Pezizomycotina</taxon>
        <taxon>Sordariomycetes</taxon>
        <taxon>Hypocreomycetidae</taxon>
        <taxon>Hypocreales</taxon>
        <taxon>Nectriaceae</taxon>
        <taxon>Fusarium</taxon>
        <taxon>Fusarium oxysporum species complex</taxon>
    </lineage>
</organism>
<comment type="caution">
    <text evidence="1">The sequence shown here is derived from an EMBL/GenBank/DDBJ whole genome shotgun (WGS) entry which is preliminary data.</text>
</comment>
<proteinExistence type="predicted"/>
<dbReference type="OrthoDB" id="5135908at2759"/>